<evidence type="ECO:0000313" key="2">
    <source>
        <dbReference type="Proteomes" id="UP000182840"/>
    </source>
</evidence>
<dbReference type="KEGG" id="meso:BSQ44_15300"/>
<name>A0A1L3ST73_9HYPH</name>
<dbReference type="OrthoDB" id="1263265at2"/>
<evidence type="ECO:0008006" key="3">
    <source>
        <dbReference type="Google" id="ProtNLM"/>
    </source>
</evidence>
<keyword evidence="2" id="KW-1185">Reference proteome</keyword>
<dbReference type="AlphaFoldDB" id="A0A1L3ST73"/>
<reference evidence="2" key="1">
    <citation type="submission" date="2016-11" db="EMBL/GenBank/DDBJ databases">
        <title>Mesorhizobium oceanicum sp. nov., isolated from deep seawater in South China Sea.</title>
        <authorList>
            <person name="Fu G.-Y."/>
        </authorList>
    </citation>
    <scope>NUCLEOTIDE SEQUENCE [LARGE SCALE GENOMIC DNA]</scope>
    <source>
        <strain evidence="2">B7</strain>
    </source>
</reference>
<accession>A0A1L3ST73</accession>
<organism evidence="1 2">
    <name type="scientific">Aquibium oceanicum</name>
    <dbReference type="NCBI Taxonomy" id="1670800"/>
    <lineage>
        <taxon>Bacteria</taxon>
        <taxon>Pseudomonadati</taxon>
        <taxon>Pseudomonadota</taxon>
        <taxon>Alphaproteobacteria</taxon>
        <taxon>Hyphomicrobiales</taxon>
        <taxon>Phyllobacteriaceae</taxon>
        <taxon>Aquibium</taxon>
    </lineage>
</organism>
<dbReference type="Pfam" id="PF04325">
    <property type="entry name" value="DUF465"/>
    <property type="match status" value="1"/>
</dbReference>
<dbReference type="InterPro" id="IPR007420">
    <property type="entry name" value="DUF465"/>
</dbReference>
<dbReference type="RefSeq" id="WP_072605669.1">
    <property type="nucleotide sequence ID" value="NZ_CP018171.1"/>
</dbReference>
<dbReference type="EMBL" id="CP018171">
    <property type="protein sequence ID" value="APH72570.1"/>
    <property type="molecule type" value="Genomic_DNA"/>
</dbReference>
<dbReference type="InterPro" id="IPR038444">
    <property type="entry name" value="DUF465_sf"/>
</dbReference>
<dbReference type="Proteomes" id="UP000182840">
    <property type="component" value="Chromosome"/>
</dbReference>
<protein>
    <recommendedName>
        <fullName evidence="3">DUF465 domain-containing protein</fullName>
    </recommendedName>
</protein>
<sequence>MSHTPHEIAEEFPEHVALIHHLRETDGHFHRIANEYHEVNRAVHRGETNVEPLDDFHLADLRKERMRLKDEIYRMLVQHEPVLEPIAEG</sequence>
<gene>
    <name evidence="1" type="ORF">BSQ44_15300</name>
</gene>
<proteinExistence type="predicted"/>
<dbReference type="Gene3D" id="6.10.280.50">
    <property type="match status" value="1"/>
</dbReference>
<dbReference type="STRING" id="1670800.BSQ44_15300"/>
<evidence type="ECO:0000313" key="1">
    <source>
        <dbReference type="EMBL" id="APH72570.1"/>
    </source>
</evidence>